<comment type="caution">
    <text evidence="2">The sequence shown here is derived from an EMBL/GenBank/DDBJ whole genome shotgun (WGS) entry which is preliminary data.</text>
</comment>
<dbReference type="AlphaFoldDB" id="A0A835Z3A3"/>
<protein>
    <recommendedName>
        <fullName evidence="4">Tudor domain-containing protein</fullName>
    </recommendedName>
</protein>
<feature type="region of interest" description="Disordered" evidence="1">
    <location>
        <begin position="1"/>
        <end position="30"/>
    </location>
</feature>
<feature type="compositionally biased region" description="Basic and acidic residues" evidence="1">
    <location>
        <begin position="1"/>
        <end position="13"/>
    </location>
</feature>
<evidence type="ECO:0000313" key="2">
    <source>
        <dbReference type="EMBL" id="KAG5186046.1"/>
    </source>
</evidence>
<reference evidence="2" key="1">
    <citation type="submission" date="2021-02" db="EMBL/GenBank/DDBJ databases">
        <title>First Annotated Genome of the Yellow-green Alga Tribonema minus.</title>
        <authorList>
            <person name="Mahan K.M."/>
        </authorList>
    </citation>
    <scope>NUCLEOTIDE SEQUENCE</scope>
    <source>
        <strain evidence="2">UTEX B ZZ1240</strain>
    </source>
</reference>
<evidence type="ECO:0008006" key="4">
    <source>
        <dbReference type="Google" id="ProtNLM"/>
    </source>
</evidence>
<keyword evidence="3" id="KW-1185">Reference proteome</keyword>
<dbReference type="OrthoDB" id="58637at2759"/>
<evidence type="ECO:0000313" key="3">
    <source>
        <dbReference type="Proteomes" id="UP000664859"/>
    </source>
</evidence>
<dbReference type="Proteomes" id="UP000664859">
    <property type="component" value="Unassembled WGS sequence"/>
</dbReference>
<evidence type="ECO:0000256" key="1">
    <source>
        <dbReference type="SAM" id="MobiDB-lite"/>
    </source>
</evidence>
<proteinExistence type="predicted"/>
<gene>
    <name evidence="2" type="ORF">JKP88DRAFT_262529</name>
</gene>
<dbReference type="EMBL" id="JAFCMP010000113">
    <property type="protein sequence ID" value="KAG5186046.1"/>
    <property type="molecule type" value="Genomic_DNA"/>
</dbReference>
<accession>A0A835Z3A3</accession>
<name>A0A835Z3A3_9STRA</name>
<sequence length="192" mass="20276">MSEAKEEAKHHDHDDDDTVEECKHSTAQHRQAPAGVFGVGSVVERDIDAIWYPAEVLAVREDACGAAGAYVYDIAYLDDGNTEHDVAARDLRLLDGAASRELAAAAARRGDAARPQQPPVAIPSALLRSIEDLSVNGGADDGDAAPQPTVTYHTSAAHDNRDDGQAGAYIINGPDTNIAAGSGLRALRWLRG</sequence>
<organism evidence="2 3">
    <name type="scientific">Tribonema minus</name>
    <dbReference type="NCBI Taxonomy" id="303371"/>
    <lineage>
        <taxon>Eukaryota</taxon>
        <taxon>Sar</taxon>
        <taxon>Stramenopiles</taxon>
        <taxon>Ochrophyta</taxon>
        <taxon>PX clade</taxon>
        <taxon>Xanthophyceae</taxon>
        <taxon>Tribonematales</taxon>
        <taxon>Tribonemataceae</taxon>
        <taxon>Tribonema</taxon>
    </lineage>
</organism>